<dbReference type="Proteomes" id="UP001454086">
    <property type="component" value="Unassembled WGS sequence"/>
</dbReference>
<comment type="caution">
    <text evidence="2">The sequence shown here is derived from an EMBL/GenBank/DDBJ whole genome shotgun (WGS) entry which is preliminary data.</text>
</comment>
<dbReference type="EMBL" id="JBBMFM010000012">
    <property type="protein sequence ID" value="MEQ2424350.1"/>
    <property type="molecule type" value="Genomic_DNA"/>
</dbReference>
<keyword evidence="3" id="KW-1185">Reference proteome</keyword>
<protein>
    <recommendedName>
        <fullName evidence="4">ABC transporter permease</fullName>
    </recommendedName>
</protein>
<organism evidence="2 3">
    <name type="scientific">Enterocloster hominis</name>
    <name type="common">ex Hitch et al. 2024</name>
    <dbReference type="NCBI Taxonomy" id="1917870"/>
    <lineage>
        <taxon>Bacteria</taxon>
        <taxon>Bacillati</taxon>
        <taxon>Bacillota</taxon>
        <taxon>Clostridia</taxon>
        <taxon>Lachnospirales</taxon>
        <taxon>Lachnospiraceae</taxon>
        <taxon>Enterocloster</taxon>
    </lineage>
</organism>
<accession>A0ABV1D2X4</accession>
<keyword evidence="1" id="KW-1133">Transmembrane helix</keyword>
<evidence type="ECO:0008006" key="4">
    <source>
        <dbReference type="Google" id="ProtNLM"/>
    </source>
</evidence>
<evidence type="ECO:0000256" key="1">
    <source>
        <dbReference type="SAM" id="Phobius"/>
    </source>
</evidence>
<feature type="transmembrane region" description="Helical" evidence="1">
    <location>
        <begin position="65"/>
        <end position="87"/>
    </location>
</feature>
<dbReference type="RefSeq" id="WP_349117868.1">
    <property type="nucleotide sequence ID" value="NZ_JBBMFM010000012.1"/>
</dbReference>
<keyword evidence="1" id="KW-0812">Transmembrane</keyword>
<proteinExistence type="predicted"/>
<sequence>MGYRRINKYTALLATGGLLYIILEMAWRGRSHWTMFLLGGICFISLGLINEVLPWDMPLWQQILTGACIVTALEFLTGCIVNLWLGWGVWDYSCLPGNVLGQICPQYCLLWLLVSLTGIVLDDWLRYRWWGEERPRYNVGITRRRPKIIWLPKIS</sequence>
<evidence type="ECO:0000313" key="2">
    <source>
        <dbReference type="EMBL" id="MEQ2424350.1"/>
    </source>
</evidence>
<feature type="transmembrane region" description="Helical" evidence="1">
    <location>
        <begin position="99"/>
        <end position="121"/>
    </location>
</feature>
<dbReference type="InterPro" id="IPR010540">
    <property type="entry name" value="CmpB_TMEM229"/>
</dbReference>
<keyword evidence="1" id="KW-0472">Membrane</keyword>
<feature type="transmembrane region" description="Helical" evidence="1">
    <location>
        <begin position="9"/>
        <end position="27"/>
    </location>
</feature>
<name>A0ABV1D2X4_9FIRM</name>
<feature type="transmembrane region" description="Helical" evidence="1">
    <location>
        <begin position="33"/>
        <end position="53"/>
    </location>
</feature>
<reference evidence="2 3" key="1">
    <citation type="submission" date="2024-03" db="EMBL/GenBank/DDBJ databases">
        <title>Human intestinal bacterial collection.</title>
        <authorList>
            <person name="Pauvert C."/>
            <person name="Hitch T.C.A."/>
            <person name="Clavel T."/>
        </authorList>
    </citation>
    <scope>NUCLEOTIDE SEQUENCE [LARGE SCALE GENOMIC DNA]</scope>
    <source>
        <strain evidence="2 3">CLA-SR-H021</strain>
    </source>
</reference>
<evidence type="ECO:0000313" key="3">
    <source>
        <dbReference type="Proteomes" id="UP001454086"/>
    </source>
</evidence>
<dbReference type="Pfam" id="PF06541">
    <property type="entry name" value="ABC_trans_CmpB"/>
    <property type="match status" value="1"/>
</dbReference>
<gene>
    <name evidence="2" type="ORF">WMQ36_05135</name>
</gene>